<sequence>MPGHAKSDSKKQQIAHEAHDGLMAWAVHAYQIELAKGPLQQKQGAHTICTDFEQIYYNEYGKQIKLSHSTLIRLADGGISKSQSNAQHSWLTDQEVNVALNYIIEMGDHGFPLSHHRLKEHVDEICHARLGAQFPATGVGINWTHHFAEKHSNQIKMSCACPLKTKHGHVVNPTTNEAWWSLLKETISKYNVKQHNTYGVDKMGCQPQGGEQEHVFGRKKKGPQYQQHGGNCENITIIITICADGTATSPSVILKGSTFQVKWNQDNPANAS</sequence>
<evidence type="ECO:0000313" key="2">
    <source>
        <dbReference type="Proteomes" id="UP000054217"/>
    </source>
</evidence>
<dbReference type="Proteomes" id="UP000054217">
    <property type="component" value="Unassembled WGS sequence"/>
</dbReference>
<dbReference type="InParanoid" id="A0A0C3NEG5"/>
<evidence type="ECO:0000313" key="1">
    <source>
        <dbReference type="EMBL" id="KIN99489.1"/>
    </source>
</evidence>
<reference evidence="1 2" key="1">
    <citation type="submission" date="2014-04" db="EMBL/GenBank/DDBJ databases">
        <authorList>
            <consortium name="DOE Joint Genome Institute"/>
            <person name="Kuo A."/>
            <person name="Kohler A."/>
            <person name="Costa M.D."/>
            <person name="Nagy L.G."/>
            <person name="Floudas D."/>
            <person name="Copeland A."/>
            <person name="Barry K.W."/>
            <person name="Cichocki N."/>
            <person name="Veneault-Fourrey C."/>
            <person name="LaButti K."/>
            <person name="Lindquist E.A."/>
            <person name="Lipzen A."/>
            <person name="Lundell T."/>
            <person name="Morin E."/>
            <person name="Murat C."/>
            <person name="Sun H."/>
            <person name="Tunlid A."/>
            <person name="Henrissat B."/>
            <person name="Grigoriev I.V."/>
            <person name="Hibbett D.S."/>
            <person name="Martin F."/>
            <person name="Nordberg H.P."/>
            <person name="Cantor M.N."/>
            <person name="Hua S.X."/>
        </authorList>
    </citation>
    <scope>NUCLEOTIDE SEQUENCE [LARGE SCALE GENOMIC DNA]</scope>
    <source>
        <strain evidence="1 2">Marx 270</strain>
    </source>
</reference>
<dbReference type="OrthoDB" id="2668963at2759"/>
<dbReference type="EMBL" id="KN832004">
    <property type="protein sequence ID" value="KIN99489.1"/>
    <property type="molecule type" value="Genomic_DNA"/>
</dbReference>
<accession>A0A0C3NEG5</accession>
<reference evidence="2" key="2">
    <citation type="submission" date="2015-01" db="EMBL/GenBank/DDBJ databases">
        <title>Evolutionary Origins and Diversification of the Mycorrhizal Mutualists.</title>
        <authorList>
            <consortium name="DOE Joint Genome Institute"/>
            <consortium name="Mycorrhizal Genomics Consortium"/>
            <person name="Kohler A."/>
            <person name="Kuo A."/>
            <person name="Nagy L.G."/>
            <person name="Floudas D."/>
            <person name="Copeland A."/>
            <person name="Barry K.W."/>
            <person name="Cichocki N."/>
            <person name="Veneault-Fourrey C."/>
            <person name="LaButti K."/>
            <person name="Lindquist E.A."/>
            <person name="Lipzen A."/>
            <person name="Lundell T."/>
            <person name="Morin E."/>
            <person name="Murat C."/>
            <person name="Riley R."/>
            <person name="Ohm R."/>
            <person name="Sun H."/>
            <person name="Tunlid A."/>
            <person name="Henrissat B."/>
            <person name="Grigoriev I.V."/>
            <person name="Hibbett D.S."/>
            <person name="Martin F."/>
        </authorList>
    </citation>
    <scope>NUCLEOTIDE SEQUENCE [LARGE SCALE GENOMIC DNA]</scope>
    <source>
        <strain evidence="2">Marx 270</strain>
    </source>
</reference>
<proteinExistence type="predicted"/>
<dbReference type="AlphaFoldDB" id="A0A0C3NEG5"/>
<evidence type="ECO:0008006" key="3">
    <source>
        <dbReference type="Google" id="ProtNLM"/>
    </source>
</evidence>
<keyword evidence="2" id="KW-1185">Reference proteome</keyword>
<gene>
    <name evidence="1" type="ORF">M404DRAFT_30362</name>
</gene>
<dbReference type="HOGENOM" id="CLU_076148_0_0_1"/>
<organism evidence="1 2">
    <name type="scientific">Pisolithus tinctorius Marx 270</name>
    <dbReference type="NCBI Taxonomy" id="870435"/>
    <lineage>
        <taxon>Eukaryota</taxon>
        <taxon>Fungi</taxon>
        <taxon>Dikarya</taxon>
        <taxon>Basidiomycota</taxon>
        <taxon>Agaricomycotina</taxon>
        <taxon>Agaricomycetes</taxon>
        <taxon>Agaricomycetidae</taxon>
        <taxon>Boletales</taxon>
        <taxon>Sclerodermatineae</taxon>
        <taxon>Pisolithaceae</taxon>
        <taxon>Pisolithus</taxon>
    </lineage>
</organism>
<name>A0A0C3NEG5_PISTI</name>
<protein>
    <recommendedName>
        <fullName evidence="3">HTH CENPB-type domain-containing protein</fullName>
    </recommendedName>
</protein>